<dbReference type="EMBL" id="HG970333">
    <property type="protein sequence ID" value="CEF79809.1"/>
    <property type="molecule type" value="Genomic_DNA"/>
</dbReference>
<dbReference type="HOGENOM" id="CLU_082169_0_0_1"/>
<dbReference type="InParanoid" id="I1SAY2"/>
<reference evidence="2 3" key="1">
    <citation type="journal article" date="2007" name="Science">
        <title>The Fusarium graminearum genome reveals a link between localized polymorphism and pathogen specialization.</title>
        <authorList>
            <person name="Cuomo C.A."/>
            <person name="Gueldener U."/>
            <person name="Xu J.-R."/>
            <person name="Trail F."/>
            <person name="Turgeon B.G."/>
            <person name="Di Pietro A."/>
            <person name="Walton J.D."/>
            <person name="Ma L.-J."/>
            <person name="Baker S.E."/>
            <person name="Rep M."/>
            <person name="Adam G."/>
            <person name="Antoniw J."/>
            <person name="Baldwin T."/>
            <person name="Calvo S.E."/>
            <person name="Chang Y.-L."/>
            <person name="DeCaprio D."/>
            <person name="Gale L.R."/>
            <person name="Gnerre S."/>
            <person name="Goswami R.S."/>
            <person name="Hammond-Kosack K."/>
            <person name="Harris L.J."/>
            <person name="Hilburn K."/>
            <person name="Kennell J.C."/>
            <person name="Kroken S."/>
            <person name="Magnuson J.K."/>
            <person name="Mannhaupt G."/>
            <person name="Mauceli E.W."/>
            <person name="Mewes H.-W."/>
            <person name="Mitterbauer R."/>
            <person name="Muehlbauer G."/>
            <person name="Muensterkoetter M."/>
            <person name="Nelson D."/>
            <person name="O'Donnell K."/>
            <person name="Ouellet T."/>
            <person name="Qi W."/>
            <person name="Quesneville H."/>
            <person name="Roncero M.I.G."/>
            <person name="Seong K.-Y."/>
            <person name="Tetko I.V."/>
            <person name="Urban M."/>
            <person name="Waalwijk C."/>
            <person name="Ward T.J."/>
            <person name="Yao J."/>
            <person name="Birren B.W."/>
            <person name="Kistler H.C."/>
        </authorList>
    </citation>
    <scope>NUCLEOTIDE SEQUENCE [LARGE SCALE GENOMIC DNA]</scope>
    <source>
        <strain evidence="3">ATCC MYA-4620 / CBS 123657 / FGSC 9075 / NRRL 31084 / PH-1</strain>
        <strain evidence="2">PH-1 / ATCC MYA-4620 / FGSC 9075 / NRRL 31084</strain>
    </source>
</reference>
<dbReference type="Proteomes" id="UP000070720">
    <property type="component" value="Chromosome 2"/>
</dbReference>
<dbReference type="KEGG" id="fgr:FGSG_14013"/>
<accession>A0A098DLJ8</accession>
<sequence>MLKTSQEVTPSYRLGSSELGCKILICEINDNVGGRRDQDQARSKNKEEIAARQKYGGHRHCHLAAMTILVANQIWAEKTIVCASTVRLFEANKERRGHTCSLCNSLFTRLGNPTQHIRSCQLCRQGCGLAFIQTSTNINHHELNCFMARPRPVTLHPMPTPLPTSLHPYTATFLPTPGSLLIDLTSLESAIYDATDTESGTILPDLNDNFKIWLKWLEQADPVAKYRTRVAQAPDQGESMYDNLGLSLNHMNSRAQHDSAAMRRYLDKVSAGNFILSVRKHTCRLRYSGGKIYLR</sequence>
<name>I1SAY2_GIBZE</name>
<evidence type="ECO:0000313" key="2">
    <source>
        <dbReference type="EnsemblFungi" id="CEF79809"/>
    </source>
</evidence>
<evidence type="ECO:0000313" key="1">
    <source>
        <dbReference type="EMBL" id="CEF79809.1"/>
    </source>
</evidence>
<keyword evidence="3" id="KW-1185">Reference proteome</keyword>
<evidence type="ECO:0000313" key="3">
    <source>
        <dbReference type="Proteomes" id="UP000070720"/>
    </source>
</evidence>
<gene>
    <name evidence="1" type="ORF">FGRAMPH1_01T16019</name>
</gene>
<reference evidence="1 3" key="3">
    <citation type="journal article" date="2015" name="BMC Genomics">
        <title>The completed genome sequence of the pathogenic ascomycete fungus Fusarium graminearum.</title>
        <authorList>
            <person name="King R."/>
            <person name="Urban M."/>
            <person name="Hammond-Kosack M.C."/>
            <person name="Hassani-Pak K."/>
            <person name="Hammond-Kosack K.E."/>
        </authorList>
    </citation>
    <scope>NUCLEOTIDE SEQUENCE [LARGE SCALE GENOMIC DNA]</scope>
    <source>
        <strain evidence="3">ATCC MYA-4620 / CBS 123657 / FGSC 9075 / NRRL 31084 / PH-1</strain>
        <strain evidence="1">PH-1</strain>
    </source>
</reference>
<protein>
    <submittedName>
        <fullName evidence="1">Chromosome 2, complete genome</fullName>
    </submittedName>
</protein>
<dbReference type="EnsemblFungi" id="CEF79809">
    <property type="protein sequence ID" value="CEF79809"/>
    <property type="gene ID" value="FGRRES_14013"/>
</dbReference>
<proteinExistence type="predicted"/>
<reference evidence="2" key="4">
    <citation type="submission" date="2017-01" db="UniProtKB">
        <authorList>
            <consortium name="EnsemblFungi"/>
        </authorList>
    </citation>
    <scope>IDENTIFICATION</scope>
    <source>
        <strain evidence="2">PH-1 / ATCC MYA-4620 / FGSC 9075 / NRRL 31084</strain>
    </source>
</reference>
<dbReference type="RefSeq" id="XP_011323099.1">
    <property type="nucleotide sequence ID" value="XM_011324797.1"/>
</dbReference>
<dbReference type="AlphaFoldDB" id="I1SAY2"/>
<dbReference type="STRING" id="229533.I1SAY2"/>
<accession>I1SAY2</accession>
<dbReference type="VEuPathDB" id="FungiDB:FGRAMPH1_01G16019"/>
<organism evidence="1 3">
    <name type="scientific">Gibberella zeae (strain ATCC MYA-4620 / CBS 123657 / FGSC 9075 / NRRL 31084 / PH-1)</name>
    <name type="common">Wheat head blight fungus</name>
    <name type="synonym">Fusarium graminearum</name>
    <dbReference type="NCBI Taxonomy" id="229533"/>
    <lineage>
        <taxon>Eukaryota</taxon>
        <taxon>Fungi</taxon>
        <taxon>Dikarya</taxon>
        <taxon>Ascomycota</taxon>
        <taxon>Pezizomycotina</taxon>
        <taxon>Sordariomycetes</taxon>
        <taxon>Hypocreomycetidae</taxon>
        <taxon>Hypocreales</taxon>
        <taxon>Nectriaceae</taxon>
        <taxon>Fusarium</taxon>
    </lineage>
</organism>
<reference evidence="2 3" key="2">
    <citation type="journal article" date="2010" name="Nature">
        <title>Comparative genomics reveals mobile pathogenicity chromosomes in Fusarium.</title>
        <authorList>
            <person name="Ma L.J."/>
            <person name="van der Does H.C."/>
            <person name="Borkovich K.A."/>
            <person name="Coleman J.J."/>
            <person name="Daboussi M.J."/>
            <person name="Di Pietro A."/>
            <person name="Dufresne M."/>
            <person name="Freitag M."/>
            <person name="Grabherr M."/>
            <person name="Henrissat B."/>
            <person name="Houterman P.M."/>
            <person name="Kang S."/>
            <person name="Shim W.B."/>
            <person name="Woloshuk C."/>
            <person name="Xie X."/>
            <person name="Xu J.R."/>
            <person name="Antoniw J."/>
            <person name="Baker S.E."/>
            <person name="Bluhm B.H."/>
            <person name="Breakspear A."/>
            <person name="Brown D.W."/>
            <person name="Butchko R.A."/>
            <person name="Chapman S."/>
            <person name="Coulson R."/>
            <person name="Coutinho P.M."/>
            <person name="Danchin E.G."/>
            <person name="Diener A."/>
            <person name="Gale L.R."/>
            <person name="Gardiner D.M."/>
            <person name="Goff S."/>
            <person name="Hammond-Kosack K.E."/>
            <person name="Hilburn K."/>
            <person name="Hua-Van A."/>
            <person name="Jonkers W."/>
            <person name="Kazan K."/>
            <person name="Kodira C.D."/>
            <person name="Koehrsen M."/>
            <person name="Kumar L."/>
            <person name="Lee Y.H."/>
            <person name="Li L."/>
            <person name="Manners J.M."/>
            <person name="Miranda-Saavedra D."/>
            <person name="Mukherjee M."/>
            <person name="Park G."/>
            <person name="Park J."/>
            <person name="Park S.Y."/>
            <person name="Proctor R.H."/>
            <person name="Regev A."/>
            <person name="Ruiz-Roldan M.C."/>
            <person name="Sain D."/>
            <person name="Sakthikumar S."/>
            <person name="Sykes S."/>
            <person name="Schwartz D.C."/>
            <person name="Turgeon B.G."/>
            <person name="Wapinski I."/>
            <person name="Yoder O."/>
            <person name="Young S."/>
            <person name="Zeng Q."/>
            <person name="Zhou S."/>
            <person name="Galagan J."/>
            <person name="Cuomo C.A."/>
            <person name="Kistler H.C."/>
            <person name="Rep M."/>
        </authorList>
    </citation>
    <scope>GENOME REANNOTATION</scope>
    <source>
        <strain evidence="3">ATCC MYA-4620 / CBS 123657 / FGSC 9075 / NRRL 31084 / PH-1</strain>
        <strain evidence="2">PH-1 / ATCC MYA-4620 / FGSC 9075 / NRRL 31084</strain>
    </source>
</reference>